<reference evidence="6 7" key="1">
    <citation type="submission" date="2021-03" db="EMBL/GenBank/DDBJ databases">
        <title>Genomic Encyclopedia of Type Strains, Phase IV (KMG-IV): sequencing the most valuable type-strain genomes for metagenomic binning, comparative biology and taxonomic classification.</title>
        <authorList>
            <person name="Goeker M."/>
        </authorList>
    </citation>
    <scope>NUCLEOTIDE SEQUENCE [LARGE SCALE GENOMIC DNA]</scope>
    <source>
        <strain evidence="6 7">DSM 26048</strain>
    </source>
</reference>
<dbReference type="InterPro" id="IPR050097">
    <property type="entry name" value="Ferredoxin-NADP_redctase_2"/>
</dbReference>
<evidence type="ECO:0000259" key="5">
    <source>
        <dbReference type="Pfam" id="PF07992"/>
    </source>
</evidence>
<keyword evidence="4" id="KW-0560">Oxidoreductase</keyword>
<keyword evidence="3" id="KW-0285">Flavoprotein</keyword>
<evidence type="ECO:0000256" key="4">
    <source>
        <dbReference type="ARBA" id="ARBA00023002"/>
    </source>
</evidence>
<evidence type="ECO:0000256" key="2">
    <source>
        <dbReference type="ARBA" id="ARBA00011738"/>
    </source>
</evidence>
<dbReference type="PRINTS" id="PR00469">
    <property type="entry name" value="PNDRDTASEII"/>
</dbReference>
<dbReference type="PANTHER" id="PTHR48105">
    <property type="entry name" value="THIOREDOXIN REDUCTASE 1-RELATED-RELATED"/>
    <property type="match status" value="1"/>
</dbReference>
<evidence type="ECO:0000313" key="6">
    <source>
        <dbReference type="EMBL" id="MBP1989906.1"/>
    </source>
</evidence>
<evidence type="ECO:0000256" key="3">
    <source>
        <dbReference type="ARBA" id="ARBA00022630"/>
    </source>
</evidence>
<evidence type="ECO:0000256" key="1">
    <source>
        <dbReference type="ARBA" id="ARBA00001974"/>
    </source>
</evidence>
<dbReference type="InterPro" id="IPR036188">
    <property type="entry name" value="FAD/NAD-bd_sf"/>
</dbReference>
<dbReference type="SUPFAM" id="SSF51905">
    <property type="entry name" value="FAD/NAD(P)-binding domain"/>
    <property type="match status" value="1"/>
</dbReference>
<accession>A0ABS4ISQ5</accession>
<evidence type="ECO:0000313" key="7">
    <source>
        <dbReference type="Proteomes" id="UP001519287"/>
    </source>
</evidence>
<protein>
    <submittedName>
        <fullName evidence="6">Thioredoxin reductase</fullName>
    </submittedName>
</protein>
<keyword evidence="7" id="KW-1185">Reference proteome</keyword>
<name>A0ABS4ISQ5_9BACL</name>
<comment type="cofactor">
    <cofactor evidence="1">
        <name>FAD</name>
        <dbReference type="ChEBI" id="CHEBI:57692"/>
    </cofactor>
</comment>
<comment type="caution">
    <text evidence="6">The sequence shown here is derived from an EMBL/GenBank/DDBJ whole genome shotgun (WGS) entry which is preliminary data.</text>
</comment>
<organism evidence="6 7">
    <name type="scientific">Paenibacillus eucommiae</name>
    <dbReference type="NCBI Taxonomy" id="1355755"/>
    <lineage>
        <taxon>Bacteria</taxon>
        <taxon>Bacillati</taxon>
        <taxon>Bacillota</taxon>
        <taxon>Bacilli</taxon>
        <taxon>Bacillales</taxon>
        <taxon>Paenibacillaceae</taxon>
        <taxon>Paenibacillus</taxon>
    </lineage>
</organism>
<dbReference type="EMBL" id="JAGGLB010000003">
    <property type="protein sequence ID" value="MBP1989906.1"/>
    <property type="molecule type" value="Genomic_DNA"/>
</dbReference>
<sequence>MPVDCAIVGGGPAGLNAALVLGRARRSVILFDDNKPRNAVTKESHGFITRDGIQPNEFRRIAHQDIEIYPSIEIKADTIVEIKQENSVFTLVTEKGHSFEAKKIILATGLKEVLPELDRVKEYYGKSLFNCPFCDGWELRDKALVVISGHPAVFHVVKNLYNWSKNLVVCTNGTSIITEEQKEQLLQKGIPVYEQKISSLVGQNGMLEKIILEDQTEIEREGGLISPDWVPASFGKDLGCKTNDYGGIEVDDFGRTSVPGVYVAGDATSILIKQLIVAAGEGNKAAIGVCSDLIQDEF</sequence>
<comment type="subunit">
    <text evidence="2">Homodimer.</text>
</comment>
<dbReference type="Pfam" id="PF07992">
    <property type="entry name" value="Pyr_redox_2"/>
    <property type="match status" value="1"/>
</dbReference>
<gene>
    <name evidence="6" type="ORF">J2Z66_001504</name>
</gene>
<dbReference type="InterPro" id="IPR023753">
    <property type="entry name" value="FAD/NAD-binding_dom"/>
</dbReference>
<dbReference type="RefSeq" id="WP_209970683.1">
    <property type="nucleotide sequence ID" value="NZ_JAGGLB010000003.1"/>
</dbReference>
<feature type="domain" description="FAD/NAD(P)-binding" evidence="5">
    <location>
        <begin position="4"/>
        <end position="282"/>
    </location>
</feature>
<dbReference type="Proteomes" id="UP001519287">
    <property type="component" value="Unassembled WGS sequence"/>
</dbReference>
<dbReference type="Gene3D" id="3.50.50.60">
    <property type="entry name" value="FAD/NAD(P)-binding domain"/>
    <property type="match status" value="2"/>
</dbReference>
<dbReference type="PRINTS" id="PR00368">
    <property type="entry name" value="FADPNR"/>
</dbReference>
<proteinExistence type="predicted"/>